<reference evidence="2 3" key="1">
    <citation type="submission" date="2019-08" db="EMBL/GenBank/DDBJ databases">
        <title>Deep-cultivation of Planctomycetes and their phenomic and genomic characterization uncovers novel biology.</title>
        <authorList>
            <person name="Wiegand S."/>
            <person name="Jogler M."/>
            <person name="Boedeker C."/>
            <person name="Pinto D."/>
            <person name="Vollmers J."/>
            <person name="Rivas-Marin E."/>
            <person name="Kohn T."/>
            <person name="Peeters S.H."/>
            <person name="Heuer A."/>
            <person name="Rast P."/>
            <person name="Oberbeckmann S."/>
            <person name="Bunk B."/>
            <person name="Jeske O."/>
            <person name="Meyerdierks A."/>
            <person name="Storesund J.E."/>
            <person name="Kallscheuer N."/>
            <person name="Luecker S."/>
            <person name="Lage O.M."/>
            <person name="Pohl T."/>
            <person name="Merkel B.J."/>
            <person name="Hornburger P."/>
            <person name="Mueller R.-W."/>
            <person name="Bruemmer F."/>
            <person name="Labrenz M."/>
            <person name="Spormann A.M."/>
            <person name="Op den Camp H."/>
            <person name="Overmann J."/>
            <person name="Amann R."/>
            <person name="Jetten M.S.M."/>
            <person name="Mascher T."/>
            <person name="Medema M.H."/>
            <person name="Devos D.P."/>
            <person name="Kaster A.-K."/>
            <person name="Ovreas L."/>
            <person name="Rohde M."/>
            <person name="Galperin M.Y."/>
            <person name="Jogler C."/>
        </authorList>
    </citation>
    <scope>NUCLEOTIDE SEQUENCE [LARGE SCALE GENOMIC DNA]</scope>
    <source>
        <strain evidence="2 3">OJF2</strain>
    </source>
</reference>
<keyword evidence="1" id="KW-1133">Transmembrane helix</keyword>
<evidence type="ECO:0000256" key="1">
    <source>
        <dbReference type="SAM" id="Phobius"/>
    </source>
</evidence>
<feature type="transmembrane region" description="Helical" evidence="1">
    <location>
        <begin position="21"/>
        <end position="39"/>
    </location>
</feature>
<proteinExistence type="predicted"/>
<keyword evidence="1" id="KW-0472">Membrane</keyword>
<dbReference type="KEGG" id="agv:OJF2_41490"/>
<organism evidence="2 3">
    <name type="scientific">Aquisphaera giovannonii</name>
    <dbReference type="NCBI Taxonomy" id="406548"/>
    <lineage>
        <taxon>Bacteria</taxon>
        <taxon>Pseudomonadati</taxon>
        <taxon>Planctomycetota</taxon>
        <taxon>Planctomycetia</taxon>
        <taxon>Isosphaerales</taxon>
        <taxon>Isosphaeraceae</taxon>
        <taxon>Aquisphaera</taxon>
    </lineage>
</organism>
<evidence type="ECO:0000313" key="3">
    <source>
        <dbReference type="Proteomes" id="UP000324233"/>
    </source>
</evidence>
<dbReference type="EMBL" id="CP042997">
    <property type="protein sequence ID" value="QEH35596.1"/>
    <property type="molecule type" value="Genomic_DNA"/>
</dbReference>
<sequence length="137" mass="15100">MGDSTGLASARWFRAPFRLPAIHTVLILSFMLSLLLGWTDFPSGPYDCVYAPYFFLSGPAVHSVAHAAQHRADAFLSPSDTESIRLAWNVIPGSICLVLGGIQWWLVESTYVWLRQRRRGGMRAGDARPAGIDRPAA</sequence>
<keyword evidence="1" id="KW-0812">Transmembrane</keyword>
<dbReference type="Proteomes" id="UP000324233">
    <property type="component" value="Chromosome"/>
</dbReference>
<dbReference type="AlphaFoldDB" id="A0A5B9W4M2"/>
<accession>A0A5B9W4M2</accession>
<gene>
    <name evidence="2" type="ORF">OJF2_41490</name>
</gene>
<name>A0A5B9W4M2_9BACT</name>
<evidence type="ECO:0000313" key="2">
    <source>
        <dbReference type="EMBL" id="QEH35596.1"/>
    </source>
</evidence>
<keyword evidence="3" id="KW-1185">Reference proteome</keyword>
<protein>
    <submittedName>
        <fullName evidence="2">Uncharacterized protein</fullName>
    </submittedName>
</protein>
<feature type="transmembrane region" description="Helical" evidence="1">
    <location>
        <begin position="86"/>
        <end position="114"/>
    </location>
</feature>